<feature type="repeat" description="TPR" evidence="3">
    <location>
        <begin position="73"/>
        <end position="106"/>
    </location>
</feature>
<dbReference type="InterPro" id="IPR019734">
    <property type="entry name" value="TPR_rpt"/>
</dbReference>
<sequence length="523" mass="59572">MNPQVGFLLNKALEALRSSNLDSANLYLEQAIRFQSNNPHALRLLGVVAAQRGKYTEALEHVKKSLKHLPKNPLALSNLGNIYLALKQYQNALEAFDQSIKLDPSYYEVWTNKGNVLHELELYEDALICHDKSISLQPGYPEAWTNKGNSLYELGRYELAIEHHNNALTLKPDYYQAWTNKAIALFELGLYEEAIEHCDKALLLNPEYSEAEWSKCLPLLLQGDFQRGLPLYESRWRSGKITAPQDKRSFDKPTWFGAESLQGKTILLYGEQGLGDYIQFCRYAKLVSDLGARVILEVPPALKSLLANLEGVSQFVTKDDPLPEFDYQCPLLSLPLAFKTSIETIPNVVPYLKQEQISDKLQEWTHRLGIQTKPRVGLVWSGNPRHKNDRNRSLLLSEMVPHLPDRFEYISLQKEVRAVDQATLEANPQILNFAADIHDFSDTAALIRGLDLVISVDTSVAHLSGALGKKTWMLLPYVPDWRWMLERADSPWYPSMTLYRQSAKGNWGEVLKKIHSDLIEMNQ</sequence>
<name>A4SZX4_POLAQ</name>
<dbReference type="eggNOG" id="COG0859">
    <property type="taxonomic scope" value="Bacteria"/>
</dbReference>
<keyword evidence="2 3" id="KW-0802">TPR repeat</keyword>
<dbReference type="Pfam" id="PF00515">
    <property type="entry name" value="TPR_1"/>
    <property type="match status" value="3"/>
</dbReference>
<dbReference type="InterPro" id="IPR011990">
    <property type="entry name" value="TPR-like_helical_dom_sf"/>
</dbReference>
<keyword evidence="5" id="KW-1185">Reference proteome</keyword>
<dbReference type="AlphaFoldDB" id="A4SZX4"/>
<evidence type="ECO:0000256" key="1">
    <source>
        <dbReference type="ARBA" id="ARBA00022737"/>
    </source>
</evidence>
<dbReference type="Pfam" id="PF13181">
    <property type="entry name" value="TPR_8"/>
    <property type="match status" value="1"/>
</dbReference>
<dbReference type="EMBL" id="CP000655">
    <property type="protein sequence ID" value="ABP35038.1"/>
    <property type="molecule type" value="Genomic_DNA"/>
</dbReference>
<protein>
    <submittedName>
        <fullName evidence="4">TPR repeat-containing protein</fullName>
    </submittedName>
</protein>
<dbReference type="RefSeq" id="WP_011903661.1">
    <property type="nucleotide sequence ID" value="NC_009379.1"/>
</dbReference>
<dbReference type="Gene3D" id="3.40.50.2000">
    <property type="entry name" value="Glycogen Phosphorylase B"/>
    <property type="match status" value="1"/>
</dbReference>
<accession>A4SZX4</accession>
<dbReference type="SUPFAM" id="SSF48452">
    <property type="entry name" value="TPR-like"/>
    <property type="match status" value="1"/>
</dbReference>
<feature type="repeat" description="TPR" evidence="3">
    <location>
        <begin position="141"/>
        <end position="174"/>
    </location>
</feature>
<gene>
    <name evidence="4" type="ordered locus">Pnuc_1825</name>
</gene>
<dbReference type="PROSITE" id="PS50293">
    <property type="entry name" value="TPR_REGION"/>
    <property type="match status" value="2"/>
</dbReference>
<dbReference type="PANTHER" id="PTHR44943">
    <property type="entry name" value="CELLULOSE SYNTHASE OPERON PROTEIN C"/>
    <property type="match status" value="1"/>
</dbReference>
<dbReference type="InterPro" id="IPR051685">
    <property type="entry name" value="Ycf3/AcsC/BcsC/TPR_MFPF"/>
</dbReference>
<dbReference type="PROSITE" id="PS50005">
    <property type="entry name" value="TPR"/>
    <property type="match status" value="5"/>
</dbReference>
<reference evidence="4 5" key="1">
    <citation type="journal article" date="2012" name="Stand. Genomic Sci.">
        <title>Complete genome sequence of Polynucleobacter necessarius subsp. asymbioticus type strain (QLW-P1DMWA-1(T)).</title>
        <authorList>
            <person name="Meincke L."/>
            <person name="Copeland A."/>
            <person name="Lapidus A."/>
            <person name="Lucas S."/>
            <person name="Berry K.W."/>
            <person name="Del Rio T.G."/>
            <person name="Hammon N."/>
            <person name="Dalin E."/>
            <person name="Tice H."/>
            <person name="Pitluck S."/>
            <person name="Richardson P."/>
            <person name="Bruce D."/>
            <person name="Goodwin L."/>
            <person name="Han C."/>
            <person name="Tapia R."/>
            <person name="Detter J.C."/>
            <person name="Schmutz J."/>
            <person name="Brettin T."/>
            <person name="Larimer F."/>
            <person name="Land M."/>
            <person name="Hauser L."/>
            <person name="Kyrpides N.C."/>
            <person name="Ivanova N."/>
            <person name="Goker M."/>
            <person name="Woyke T."/>
            <person name="Wu Q.L."/>
            <person name="Pockl M."/>
            <person name="Hahn M.W."/>
            <person name="Klenk H.P."/>
        </authorList>
    </citation>
    <scope>NUCLEOTIDE SEQUENCE [LARGE SCALE GENOMIC DNA]</scope>
    <source>
        <strain evidence="5">DSM 18221 / CIP 109841 / QLW-P1DMWA-1</strain>
    </source>
</reference>
<dbReference type="GeneID" id="31482214"/>
<proteinExistence type="predicted"/>
<feature type="repeat" description="TPR" evidence="3">
    <location>
        <begin position="107"/>
        <end position="140"/>
    </location>
</feature>
<dbReference type="KEGG" id="pnu:Pnuc_1825"/>
<dbReference type="Gene3D" id="1.25.40.10">
    <property type="entry name" value="Tetratricopeptide repeat domain"/>
    <property type="match status" value="3"/>
</dbReference>
<dbReference type="SUPFAM" id="SSF53756">
    <property type="entry name" value="UDP-Glycosyltransferase/glycogen phosphorylase"/>
    <property type="match status" value="1"/>
</dbReference>
<dbReference type="PANTHER" id="PTHR44943:SF4">
    <property type="entry name" value="TPR REPEAT-CONTAINING PROTEIN MJ0798"/>
    <property type="match status" value="1"/>
</dbReference>
<keyword evidence="1" id="KW-0677">Repeat</keyword>
<dbReference type="SMART" id="SM00028">
    <property type="entry name" value="TPR"/>
    <property type="match status" value="6"/>
</dbReference>
<evidence type="ECO:0000313" key="5">
    <source>
        <dbReference type="Proteomes" id="UP000000231"/>
    </source>
</evidence>
<organism evidence="4 5">
    <name type="scientific">Polynucleobacter asymbioticus (strain DSM 18221 / CIP 109841 / QLW-P1DMWA-1)</name>
    <name type="common">Polynucleobacter necessarius subsp. asymbioticus</name>
    <dbReference type="NCBI Taxonomy" id="312153"/>
    <lineage>
        <taxon>Bacteria</taxon>
        <taxon>Pseudomonadati</taxon>
        <taxon>Pseudomonadota</taxon>
        <taxon>Betaproteobacteria</taxon>
        <taxon>Burkholderiales</taxon>
        <taxon>Burkholderiaceae</taxon>
        <taxon>Polynucleobacter</taxon>
    </lineage>
</organism>
<feature type="repeat" description="TPR" evidence="3">
    <location>
        <begin position="39"/>
        <end position="72"/>
    </location>
</feature>
<feature type="repeat" description="TPR" evidence="3">
    <location>
        <begin position="175"/>
        <end position="208"/>
    </location>
</feature>
<evidence type="ECO:0000256" key="3">
    <source>
        <dbReference type="PROSITE-ProRule" id="PRU00339"/>
    </source>
</evidence>
<evidence type="ECO:0000313" key="4">
    <source>
        <dbReference type="EMBL" id="ABP35038.1"/>
    </source>
</evidence>
<dbReference type="HOGENOM" id="CLU_010140_1_1_4"/>
<dbReference type="Pfam" id="PF13432">
    <property type="entry name" value="TPR_16"/>
    <property type="match status" value="1"/>
</dbReference>
<evidence type="ECO:0000256" key="2">
    <source>
        <dbReference type="ARBA" id="ARBA00022803"/>
    </source>
</evidence>
<dbReference type="Proteomes" id="UP000000231">
    <property type="component" value="Chromosome"/>
</dbReference>
<dbReference type="eggNOG" id="COG0457">
    <property type="taxonomic scope" value="Bacteria"/>
</dbReference>